<keyword evidence="2" id="KW-1185">Reference proteome</keyword>
<accession>A0ACB7VN68</accession>
<evidence type="ECO:0000313" key="1">
    <source>
        <dbReference type="EMBL" id="KAH7675504.1"/>
    </source>
</evidence>
<proteinExistence type="predicted"/>
<reference evidence="2" key="1">
    <citation type="journal article" date="2022" name="Nat. Commun.">
        <title>Chromosome evolution and the genetic basis of agronomically important traits in greater yam.</title>
        <authorList>
            <person name="Bredeson J.V."/>
            <person name="Lyons J.B."/>
            <person name="Oniyinde I.O."/>
            <person name="Okereke N.R."/>
            <person name="Kolade O."/>
            <person name="Nnabue I."/>
            <person name="Nwadili C.O."/>
            <person name="Hribova E."/>
            <person name="Parker M."/>
            <person name="Nwogha J."/>
            <person name="Shu S."/>
            <person name="Carlson J."/>
            <person name="Kariba R."/>
            <person name="Muthemba S."/>
            <person name="Knop K."/>
            <person name="Barton G.J."/>
            <person name="Sherwood A.V."/>
            <person name="Lopez-Montes A."/>
            <person name="Asiedu R."/>
            <person name="Jamnadass R."/>
            <person name="Muchugi A."/>
            <person name="Goodstein D."/>
            <person name="Egesi C.N."/>
            <person name="Featherston J."/>
            <person name="Asfaw A."/>
            <person name="Simpson G.G."/>
            <person name="Dolezel J."/>
            <person name="Hendre P.S."/>
            <person name="Van Deynze A."/>
            <person name="Kumar P.L."/>
            <person name="Obidiegwu J.E."/>
            <person name="Bhattacharjee R."/>
            <person name="Rokhsar D.S."/>
        </authorList>
    </citation>
    <scope>NUCLEOTIDE SEQUENCE [LARGE SCALE GENOMIC DNA]</scope>
    <source>
        <strain evidence="2">cv. TDa95/00328</strain>
    </source>
</reference>
<dbReference type="EMBL" id="CM037018">
    <property type="protein sequence ID" value="KAH7675504.1"/>
    <property type="molecule type" value="Genomic_DNA"/>
</dbReference>
<gene>
    <name evidence="1" type="ORF">IHE45_08G139000</name>
</gene>
<dbReference type="Proteomes" id="UP000827976">
    <property type="component" value="Chromosome 8"/>
</dbReference>
<name>A0ACB7VN68_DIOAL</name>
<organism evidence="1 2">
    <name type="scientific">Dioscorea alata</name>
    <name type="common">Purple yam</name>
    <dbReference type="NCBI Taxonomy" id="55571"/>
    <lineage>
        <taxon>Eukaryota</taxon>
        <taxon>Viridiplantae</taxon>
        <taxon>Streptophyta</taxon>
        <taxon>Embryophyta</taxon>
        <taxon>Tracheophyta</taxon>
        <taxon>Spermatophyta</taxon>
        <taxon>Magnoliopsida</taxon>
        <taxon>Liliopsida</taxon>
        <taxon>Dioscoreales</taxon>
        <taxon>Dioscoreaceae</taxon>
        <taxon>Dioscorea</taxon>
    </lineage>
</organism>
<protein>
    <submittedName>
        <fullName evidence="1">Uncharacterized protein</fullName>
    </submittedName>
</protein>
<comment type="caution">
    <text evidence="1">The sequence shown here is derived from an EMBL/GenBank/DDBJ whole genome shotgun (WGS) entry which is preliminary data.</text>
</comment>
<evidence type="ECO:0000313" key="2">
    <source>
        <dbReference type="Proteomes" id="UP000827976"/>
    </source>
</evidence>
<sequence length="310" mass="34022">MASSHLLLKHFPSIQPSKTTIKTTSSSILNCSSSSSSSSPPSSRQEAILQAKTSLATILHKPLNNPLPIPSKKLKKQRQPRYRVEIPILDNSPDSLLQLSADLLLDLPLTLKGTKPTILILWSSSKLADSANTEFNSSNHVLHSDFTSLTSLALNTADIVVFSAPETSQLEELRRITSEVDPRPVVLFNPAWAFDDEKDFVGSLSNFIASFDVVYSFMGLEVRGILSKRKGVVFRCVKDGVVSGQEWLVMVEQEKGGELKVVSRFKRRPGIAEVENVLYNLMAATSPVTKSVKFLRDLASSVTGGKKVKQ</sequence>